<evidence type="ECO:0000313" key="2">
    <source>
        <dbReference type="Proteomes" id="UP000093069"/>
    </source>
</evidence>
<evidence type="ECO:0000313" key="1">
    <source>
        <dbReference type="EMBL" id="CUX77852.1"/>
    </source>
</evidence>
<dbReference type="EMBL" id="LN999010">
    <property type="protein sequence ID" value="CUX77852.1"/>
    <property type="molecule type" value="Genomic_DNA"/>
</dbReference>
<accession>A0A160VSJ5</accession>
<dbReference type="AlphaFoldDB" id="A0A160VSJ5"/>
<reference evidence="2" key="1">
    <citation type="submission" date="2016-01" db="EMBL/GenBank/DDBJ databases">
        <authorList>
            <person name="Vorgias C.E."/>
        </authorList>
    </citation>
    <scope>NUCLEOTIDE SEQUENCE [LARGE SCALE GENOMIC DNA]</scope>
</reference>
<gene>
    <name evidence="1" type="ORF">CHITON_1073</name>
</gene>
<name>A0A160VSJ5_9EURY</name>
<proteinExistence type="predicted"/>
<protein>
    <submittedName>
        <fullName evidence="1">Uncharacterized protein</fullName>
    </submittedName>
</protein>
<dbReference type="Proteomes" id="UP000093069">
    <property type="component" value="Chromosome I"/>
</dbReference>
<sequence length="44" mass="5205">MSCYGWRVVRALAECRNVNELGLDMETVEELKVYNWEGEKDRVL</sequence>
<organism evidence="1 2">
    <name type="scientific">Thermococcus chitonophagus</name>
    <dbReference type="NCBI Taxonomy" id="54262"/>
    <lineage>
        <taxon>Archaea</taxon>
        <taxon>Methanobacteriati</taxon>
        <taxon>Methanobacteriota</taxon>
        <taxon>Thermococci</taxon>
        <taxon>Thermococcales</taxon>
        <taxon>Thermococcaceae</taxon>
        <taxon>Thermococcus</taxon>
    </lineage>
</organism>
<dbReference type="STRING" id="54262.CHITON_1073"/>
<dbReference type="KEGG" id="tch:CHITON_1073"/>